<dbReference type="PROSITE" id="PS51831">
    <property type="entry name" value="HD"/>
    <property type="match status" value="1"/>
</dbReference>
<feature type="transmembrane region" description="Helical" evidence="1">
    <location>
        <begin position="113"/>
        <end position="135"/>
    </location>
</feature>
<dbReference type="InterPro" id="IPR003607">
    <property type="entry name" value="HD/PDEase_dom"/>
</dbReference>
<reference evidence="5" key="1">
    <citation type="submission" date="2020-07" db="EMBL/GenBank/DDBJ databases">
        <title>Huge and variable diversity of episymbiotic CPR bacteria and DPANN archaea in groundwater ecosystems.</title>
        <authorList>
            <person name="He C.Y."/>
            <person name="Keren R."/>
            <person name="Whittaker M."/>
            <person name="Farag I.F."/>
            <person name="Doudna J."/>
            <person name="Cate J.H.D."/>
            <person name="Banfield J.F."/>
        </authorList>
    </citation>
    <scope>NUCLEOTIDE SEQUENCE</scope>
    <source>
        <strain evidence="5">NC_groundwater_17_Pr7_B-0.1um_64_12</strain>
    </source>
</reference>
<feature type="transmembrane region" description="Helical" evidence="1">
    <location>
        <begin position="41"/>
        <end position="61"/>
    </location>
</feature>
<dbReference type="EMBL" id="JACOSL010000002">
    <property type="protein sequence ID" value="MBI1755511.1"/>
    <property type="molecule type" value="Genomic_DNA"/>
</dbReference>
<feature type="signal peptide" evidence="2">
    <location>
        <begin position="1"/>
        <end position="27"/>
    </location>
</feature>
<dbReference type="PANTHER" id="PTHR43155">
    <property type="entry name" value="CYCLIC DI-GMP PHOSPHODIESTERASE PA4108-RELATED"/>
    <property type="match status" value="1"/>
</dbReference>
<feature type="transmembrane region" description="Helical" evidence="1">
    <location>
        <begin position="180"/>
        <end position="202"/>
    </location>
</feature>
<keyword evidence="1" id="KW-0812">Transmembrane</keyword>
<feature type="transmembrane region" description="Helical" evidence="1">
    <location>
        <begin position="73"/>
        <end position="101"/>
    </location>
</feature>
<feature type="domain" description="HD-GYP" evidence="4">
    <location>
        <begin position="230"/>
        <end position="424"/>
    </location>
</feature>
<dbReference type="Proteomes" id="UP000727962">
    <property type="component" value="Unassembled WGS sequence"/>
</dbReference>
<organism evidence="5 6">
    <name type="scientific">Fimbriimonas ginsengisoli</name>
    <dbReference type="NCBI Taxonomy" id="1005039"/>
    <lineage>
        <taxon>Bacteria</taxon>
        <taxon>Bacillati</taxon>
        <taxon>Armatimonadota</taxon>
        <taxon>Fimbriimonadia</taxon>
        <taxon>Fimbriimonadales</taxon>
        <taxon>Fimbriimonadaceae</taxon>
        <taxon>Fimbriimonas</taxon>
    </lineage>
</organism>
<keyword evidence="1" id="KW-1133">Transmembrane helix</keyword>
<feature type="transmembrane region" description="Helical" evidence="1">
    <location>
        <begin position="147"/>
        <end position="168"/>
    </location>
</feature>
<dbReference type="NCBIfam" id="TIGR00277">
    <property type="entry name" value="HDIG"/>
    <property type="match status" value="1"/>
</dbReference>
<evidence type="ECO:0000256" key="2">
    <source>
        <dbReference type="SAM" id="SignalP"/>
    </source>
</evidence>
<protein>
    <submittedName>
        <fullName evidence="5">HD domain-containing protein</fullName>
    </submittedName>
</protein>
<dbReference type="InterPro" id="IPR006675">
    <property type="entry name" value="HDIG_dom"/>
</dbReference>
<sequence>MNLHRPGWLSLRAALCAATLLALGASAAVIAAYPPAAAFGWLGAVLAGMALLSELLPVELARRGVRVTFTLPYVAAAAATIGPSWALAIDVAVIAFAGALYPLARRQSGTWEWLGLNAAVAASSVGLGVAAQAGLAKWITNPEWQALAFMAGYGLANLALVAGIDWATERRPISDNVASTLRLGAASIAVFALVALAVTVLADKGLGATIPATFIPIWALRNGLEARARLYEHYYETVTALSLMLQRAHPYTHGHLERVSLIAEEVARRLGLRSSRARLVREAAVLHDIGKIAVSEEILDKPGRLTNDEMDHVRRHSAMGAEILGPVGQFHEMLPWIRHHHERPDGTGYPDRLTDVEIPIESKIIAVVDAYDAMTGGDHPAERRSYREPMSVADALDELERCAGSQFDRRVVGVFRGVISEARR</sequence>
<evidence type="ECO:0000259" key="4">
    <source>
        <dbReference type="PROSITE" id="PS51832"/>
    </source>
</evidence>
<comment type="caution">
    <text evidence="5">The sequence shown here is derived from an EMBL/GenBank/DDBJ whole genome shotgun (WGS) entry which is preliminary data.</text>
</comment>
<dbReference type="Pfam" id="PF13487">
    <property type="entry name" value="HD_5"/>
    <property type="match status" value="1"/>
</dbReference>
<dbReference type="AlphaFoldDB" id="A0A931LTF9"/>
<dbReference type="PROSITE" id="PS51832">
    <property type="entry name" value="HD_GYP"/>
    <property type="match status" value="1"/>
</dbReference>
<evidence type="ECO:0000259" key="3">
    <source>
        <dbReference type="PROSITE" id="PS51831"/>
    </source>
</evidence>
<accession>A0A931LTF9</accession>
<dbReference type="SMART" id="SM00471">
    <property type="entry name" value="HDc"/>
    <property type="match status" value="1"/>
</dbReference>
<name>A0A931LTF9_FIMGI</name>
<evidence type="ECO:0000256" key="1">
    <source>
        <dbReference type="SAM" id="Phobius"/>
    </source>
</evidence>
<dbReference type="InterPro" id="IPR037522">
    <property type="entry name" value="HD_GYP_dom"/>
</dbReference>
<gene>
    <name evidence="5" type="ORF">HYR64_00195</name>
</gene>
<feature type="domain" description="HD" evidence="3">
    <location>
        <begin position="252"/>
        <end position="374"/>
    </location>
</feature>
<keyword evidence="2" id="KW-0732">Signal</keyword>
<dbReference type="CDD" id="cd00077">
    <property type="entry name" value="HDc"/>
    <property type="match status" value="1"/>
</dbReference>
<proteinExistence type="predicted"/>
<dbReference type="SUPFAM" id="SSF109604">
    <property type="entry name" value="HD-domain/PDEase-like"/>
    <property type="match status" value="1"/>
</dbReference>
<evidence type="ECO:0000313" key="5">
    <source>
        <dbReference type="EMBL" id="MBI1755511.1"/>
    </source>
</evidence>
<keyword evidence="1" id="KW-0472">Membrane</keyword>
<dbReference type="Gene3D" id="1.10.3210.10">
    <property type="entry name" value="Hypothetical protein af1432"/>
    <property type="match status" value="1"/>
</dbReference>
<evidence type="ECO:0000313" key="6">
    <source>
        <dbReference type="Proteomes" id="UP000727962"/>
    </source>
</evidence>
<feature type="chain" id="PRO_5036920562" evidence="2">
    <location>
        <begin position="28"/>
        <end position="424"/>
    </location>
</feature>
<dbReference type="InterPro" id="IPR006674">
    <property type="entry name" value="HD_domain"/>
</dbReference>